<evidence type="ECO:0000313" key="2">
    <source>
        <dbReference type="Proteomes" id="UP000053820"/>
    </source>
</evidence>
<reference evidence="1 2" key="1">
    <citation type="submission" date="2014-04" db="EMBL/GenBank/DDBJ databases">
        <title>Evolutionary Origins and Diversification of the Mycorrhizal Mutualists.</title>
        <authorList>
            <consortium name="DOE Joint Genome Institute"/>
            <consortium name="Mycorrhizal Genomics Consortium"/>
            <person name="Kohler A."/>
            <person name="Kuo A."/>
            <person name="Nagy L.G."/>
            <person name="Floudas D."/>
            <person name="Copeland A."/>
            <person name="Barry K.W."/>
            <person name="Cichocki N."/>
            <person name="Veneault-Fourrey C."/>
            <person name="LaButti K."/>
            <person name="Lindquist E.A."/>
            <person name="Lipzen A."/>
            <person name="Lundell T."/>
            <person name="Morin E."/>
            <person name="Murat C."/>
            <person name="Riley R."/>
            <person name="Ohm R."/>
            <person name="Sun H."/>
            <person name="Tunlid A."/>
            <person name="Henrissat B."/>
            <person name="Grigoriev I.V."/>
            <person name="Hibbett D.S."/>
            <person name="Martin F."/>
        </authorList>
    </citation>
    <scope>NUCLEOTIDE SEQUENCE [LARGE SCALE GENOMIC DNA]</scope>
    <source>
        <strain evidence="1 2">MD-312</strain>
    </source>
</reference>
<dbReference type="Proteomes" id="UP000053820">
    <property type="component" value="Unassembled WGS sequence"/>
</dbReference>
<dbReference type="HOGENOM" id="CLU_034572_0_0_1"/>
<gene>
    <name evidence="1" type="ORF">HYDPIDRAFT_91691</name>
</gene>
<dbReference type="OrthoDB" id="3351042at2759"/>
<protein>
    <submittedName>
        <fullName evidence="1">Uncharacterized protein</fullName>
    </submittedName>
</protein>
<name>A0A0C9WE97_9AGAM</name>
<accession>A0A0C9WE97</accession>
<sequence>MSSYESLRAAGTNVICLSPWGDSSPLLLPCIRFRDLAVHGVVMATGGMAAIAAPVAGPLSDAIVSTVGDSILVEMGMHTGFELTTKAANDLIGDGAIKKIVPLHSARLETTGVKAMTITLKYKHTIEDASLGFFRSSLHKDNSLFSAVKDYLSIGKGWFSPYLFASGRRPVIPRSVKPDVIFCHGPFLSGDYKIGETLLAESASVITLCAAPPPPLSEPTPALSTHQSFLSVNDLPKLSHFTRSRTPSPEPILAPIPRPPAPRRLVITVLGMKPHRTFWATSSRPSESVIQYQLLNGCPAIVLPAKLGAPLVAWDTYTLEDLWKIPVPQDGDLKQDLTFTGDKFNGTVNVLFEYMDLCIDWDRVTLQDVNLMEEERKTSVKDALALLVASAVRSGLSKEVKKEVSPERCGIAIWRIP</sequence>
<dbReference type="EMBL" id="KN839849">
    <property type="protein sequence ID" value="KIJ63736.1"/>
    <property type="molecule type" value="Genomic_DNA"/>
</dbReference>
<keyword evidence="2" id="KW-1185">Reference proteome</keyword>
<organism evidence="1 2">
    <name type="scientific">Hydnomerulius pinastri MD-312</name>
    <dbReference type="NCBI Taxonomy" id="994086"/>
    <lineage>
        <taxon>Eukaryota</taxon>
        <taxon>Fungi</taxon>
        <taxon>Dikarya</taxon>
        <taxon>Basidiomycota</taxon>
        <taxon>Agaricomycotina</taxon>
        <taxon>Agaricomycetes</taxon>
        <taxon>Agaricomycetidae</taxon>
        <taxon>Boletales</taxon>
        <taxon>Boletales incertae sedis</taxon>
        <taxon>Leucogyrophana</taxon>
    </lineage>
</organism>
<dbReference type="AlphaFoldDB" id="A0A0C9WE97"/>
<evidence type="ECO:0000313" key="1">
    <source>
        <dbReference type="EMBL" id="KIJ63736.1"/>
    </source>
</evidence>
<proteinExistence type="predicted"/>